<organism evidence="2 3">
    <name type="scientific">Acer negundo</name>
    <name type="common">Box elder</name>
    <dbReference type="NCBI Taxonomy" id="4023"/>
    <lineage>
        <taxon>Eukaryota</taxon>
        <taxon>Viridiplantae</taxon>
        <taxon>Streptophyta</taxon>
        <taxon>Embryophyta</taxon>
        <taxon>Tracheophyta</taxon>
        <taxon>Spermatophyta</taxon>
        <taxon>Magnoliopsida</taxon>
        <taxon>eudicotyledons</taxon>
        <taxon>Gunneridae</taxon>
        <taxon>Pentapetalae</taxon>
        <taxon>rosids</taxon>
        <taxon>malvids</taxon>
        <taxon>Sapindales</taxon>
        <taxon>Sapindaceae</taxon>
        <taxon>Hippocastanoideae</taxon>
        <taxon>Acereae</taxon>
        <taxon>Acer</taxon>
    </lineage>
</organism>
<evidence type="ECO:0000313" key="2">
    <source>
        <dbReference type="EMBL" id="KAI9194923.1"/>
    </source>
</evidence>
<dbReference type="GO" id="GO:0009349">
    <property type="term" value="C:riboflavin synthase complex"/>
    <property type="evidence" value="ECO:0007669"/>
    <property type="project" value="InterPro"/>
</dbReference>
<reference evidence="2" key="1">
    <citation type="journal article" date="2022" name="Plant J.">
        <title>Strategies of tolerance reflected in two North American maple genomes.</title>
        <authorList>
            <person name="McEvoy S.L."/>
            <person name="Sezen U.U."/>
            <person name="Trouern-Trend A."/>
            <person name="McMahon S.M."/>
            <person name="Schaberg P.G."/>
            <person name="Yang J."/>
            <person name="Wegrzyn J.L."/>
            <person name="Swenson N.G."/>
        </authorList>
    </citation>
    <scope>NUCLEOTIDE SEQUENCE</scope>
    <source>
        <strain evidence="2">91603</strain>
    </source>
</reference>
<evidence type="ECO:0000259" key="1">
    <source>
        <dbReference type="Pfam" id="PF07727"/>
    </source>
</evidence>
<evidence type="ECO:0000313" key="3">
    <source>
        <dbReference type="Proteomes" id="UP001064489"/>
    </source>
</evidence>
<protein>
    <recommendedName>
        <fullName evidence="1">Reverse transcriptase Ty1/copia-type domain-containing protein</fullName>
    </recommendedName>
</protein>
<accession>A0AAD5P1N1</accession>
<reference evidence="2" key="2">
    <citation type="submission" date="2023-02" db="EMBL/GenBank/DDBJ databases">
        <authorList>
            <person name="Swenson N.G."/>
            <person name="Wegrzyn J.L."/>
            <person name="Mcevoy S.L."/>
        </authorList>
    </citation>
    <scope>NUCLEOTIDE SEQUENCE</scope>
    <source>
        <strain evidence="2">91603</strain>
        <tissue evidence="2">Leaf</tissue>
    </source>
</reference>
<dbReference type="Proteomes" id="UP001064489">
    <property type="component" value="Chromosome 1"/>
</dbReference>
<keyword evidence="3" id="KW-1185">Reference proteome</keyword>
<feature type="domain" description="Reverse transcriptase Ty1/copia-type" evidence="1">
    <location>
        <begin position="61"/>
        <end position="148"/>
    </location>
</feature>
<dbReference type="AlphaFoldDB" id="A0AAD5P1N1"/>
<dbReference type="InterPro" id="IPR036467">
    <property type="entry name" value="LS/RS_sf"/>
</dbReference>
<name>A0AAD5P1N1_ACENE</name>
<dbReference type="Pfam" id="PF07727">
    <property type="entry name" value="RVT_2"/>
    <property type="match status" value="1"/>
</dbReference>
<dbReference type="EMBL" id="JAJSOW010000003">
    <property type="protein sequence ID" value="KAI9194923.1"/>
    <property type="molecule type" value="Genomic_DNA"/>
</dbReference>
<dbReference type="InterPro" id="IPR013103">
    <property type="entry name" value="RVT_2"/>
</dbReference>
<dbReference type="Gene3D" id="3.40.50.960">
    <property type="entry name" value="Lumazine/riboflavin synthase"/>
    <property type="match status" value="1"/>
</dbReference>
<gene>
    <name evidence="2" type="ORF">LWI28_010161</name>
</gene>
<comment type="caution">
    <text evidence="2">The sequence shown here is derived from an EMBL/GenBank/DDBJ whole genome shotgun (WGS) entry which is preliminary data.</text>
</comment>
<sequence>MQYHPLYPIKNYVSYEGLSSDIYSFIANISEIQVPKDIHEALRSPEWKKAVYDEMKALEKNQTWEMSALPSGKRIVGCKWIFTVKHKAVGSVERFKAQLVAKGFTQSYGIDYQETFALVAKLNTVRVLLSLVASLDWVLHQLDVKKPFSMVNSRRRCIWRCLPVWTLTTTKTVCASSGNLCMDLNSPREPGNDEEEIRKLKKLLALEFEIKDLGGLKYFLGLKLTALNRAGGKSGNKGAETALTTIDMASLFEHHLK</sequence>
<proteinExistence type="predicted"/>
<dbReference type="GO" id="GO:0009231">
    <property type="term" value="P:riboflavin biosynthetic process"/>
    <property type="evidence" value="ECO:0007669"/>
    <property type="project" value="InterPro"/>
</dbReference>